<evidence type="ECO:0000256" key="6">
    <source>
        <dbReference type="SAM" id="Phobius"/>
    </source>
</evidence>
<evidence type="ECO:0000256" key="1">
    <source>
        <dbReference type="ARBA" id="ARBA00004651"/>
    </source>
</evidence>
<feature type="transmembrane region" description="Helical" evidence="6">
    <location>
        <begin position="227"/>
        <end position="245"/>
    </location>
</feature>
<keyword evidence="2" id="KW-1003">Cell membrane</keyword>
<keyword evidence="5 6" id="KW-0472">Membrane</keyword>
<evidence type="ECO:0000256" key="3">
    <source>
        <dbReference type="ARBA" id="ARBA00022692"/>
    </source>
</evidence>
<name>A0A8T4HDF3_9SPHI</name>
<dbReference type="GO" id="GO:0005886">
    <property type="term" value="C:plasma membrane"/>
    <property type="evidence" value="ECO:0007669"/>
    <property type="project" value="UniProtKB-SubCell"/>
</dbReference>
<dbReference type="EMBL" id="JAGKSB010000007">
    <property type="protein sequence ID" value="MBP3943397.1"/>
    <property type="molecule type" value="Genomic_DNA"/>
</dbReference>
<sequence length="448" mass="49742">MKLPALPGFNPEAFDKYLKNTGWLMLARVGSLFIKMLITAIALPNYLGTSLNGTLNYPLAFLSFFIGAITLGTDGLVTRQLLQYPTKENVLLGSAFRLRIVAALLALPLIFVTYEVVAHYSSQQPAASLAQVGIVSLVCLLNSVNIIDSYFQSTIQGKKIMLVQVGGNIFSAAIKLLLILFKAPIDYFIWMLVGDALLLSIGYVVLYRKQGKSIFQWTYDAQTAKDLLRIGWPLAFSAIFVSLYMKIDQLMISSMLGNSPLGIYTTVVNLSESWYFIPVAISGSLFPAIMGFRKNNPAQYQKRLGQLYDLLVVLSVGIAICMTFASPYIYELLYKPEYFEGHRILQVHIWAGVFTFLATASGQYLIAEGYTNITLFRTCLGALTNILLNLLFIPEFGMIGAAYATLIAYFVAGFSLLLFKKTRAQGILLVRALLFINIIQLIFNKSTK</sequence>
<dbReference type="InterPro" id="IPR050833">
    <property type="entry name" value="Poly_Biosynth_Transport"/>
</dbReference>
<dbReference type="AlphaFoldDB" id="A0A8T4HDF3"/>
<keyword evidence="3 6" id="KW-0812">Transmembrane</keyword>
<feature type="transmembrane region" description="Helical" evidence="6">
    <location>
        <begin position="55"/>
        <end position="77"/>
    </location>
</feature>
<comment type="caution">
    <text evidence="7">The sequence shown here is derived from an EMBL/GenBank/DDBJ whole genome shotgun (WGS) entry which is preliminary data.</text>
</comment>
<protein>
    <submittedName>
        <fullName evidence="7">Flippase</fullName>
    </submittedName>
</protein>
<feature type="transmembrane region" description="Helical" evidence="6">
    <location>
        <begin position="349"/>
        <end position="367"/>
    </location>
</feature>
<dbReference type="PANTHER" id="PTHR30250">
    <property type="entry name" value="PST FAMILY PREDICTED COLANIC ACID TRANSPORTER"/>
    <property type="match status" value="1"/>
</dbReference>
<feature type="transmembrane region" description="Helical" evidence="6">
    <location>
        <begin position="426"/>
        <end position="443"/>
    </location>
</feature>
<dbReference type="Pfam" id="PF01943">
    <property type="entry name" value="Polysacc_synt"/>
    <property type="match status" value="1"/>
</dbReference>
<feature type="transmembrane region" description="Helical" evidence="6">
    <location>
        <begin position="129"/>
        <end position="148"/>
    </location>
</feature>
<feature type="transmembrane region" description="Helical" evidence="6">
    <location>
        <begin position="98"/>
        <end position="117"/>
    </location>
</feature>
<feature type="transmembrane region" description="Helical" evidence="6">
    <location>
        <begin position="374"/>
        <end position="393"/>
    </location>
</feature>
<feature type="transmembrane region" description="Helical" evidence="6">
    <location>
        <begin position="399"/>
        <end position="419"/>
    </location>
</feature>
<reference evidence="7" key="1">
    <citation type="submission" date="2021-03" db="EMBL/GenBank/DDBJ databases">
        <authorList>
            <person name="Lu T."/>
            <person name="Wang Q."/>
            <person name="Han X."/>
        </authorList>
    </citation>
    <scope>NUCLEOTIDE SEQUENCE</scope>
    <source>
        <strain evidence="7">WQ 2009</strain>
    </source>
</reference>
<evidence type="ECO:0000256" key="2">
    <source>
        <dbReference type="ARBA" id="ARBA00022475"/>
    </source>
</evidence>
<organism evidence="7 8">
    <name type="scientific">Rhinopithecimicrobium faecis</name>
    <dbReference type="NCBI Taxonomy" id="2820698"/>
    <lineage>
        <taxon>Bacteria</taxon>
        <taxon>Pseudomonadati</taxon>
        <taxon>Bacteroidota</taxon>
        <taxon>Sphingobacteriia</taxon>
        <taxon>Sphingobacteriales</taxon>
        <taxon>Sphingobacteriaceae</taxon>
        <taxon>Rhinopithecimicrobium</taxon>
    </lineage>
</organism>
<evidence type="ECO:0000256" key="5">
    <source>
        <dbReference type="ARBA" id="ARBA00023136"/>
    </source>
</evidence>
<keyword evidence="8" id="KW-1185">Reference proteome</keyword>
<feature type="transmembrane region" description="Helical" evidence="6">
    <location>
        <begin position="304"/>
        <end position="329"/>
    </location>
</feature>
<feature type="transmembrane region" description="Helical" evidence="6">
    <location>
        <begin position="274"/>
        <end position="292"/>
    </location>
</feature>
<evidence type="ECO:0000313" key="8">
    <source>
        <dbReference type="Proteomes" id="UP000679691"/>
    </source>
</evidence>
<keyword evidence="4 6" id="KW-1133">Transmembrane helix</keyword>
<proteinExistence type="predicted"/>
<feature type="transmembrane region" description="Helical" evidence="6">
    <location>
        <begin position="160"/>
        <end position="181"/>
    </location>
</feature>
<dbReference type="RefSeq" id="WP_353546891.1">
    <property type="nucleotide sequence ID" value="NZ_JAGKSB010000007.1"/>
</dbReference>
<feature type="transmembrane region" description="Helical" evidence="6">
    <location>
        <begin position="21"/>
        <end position="43"/>
    </location>
</feature>
<evidence type="ECO:0000256" key="4">
    <source>
        <dbReference type="ARBA" id="ARBA00022989"/>
    </source>
</evidence>
<accession>A0A8T4HDF3</accession>
<dbReference type="Proteomes" id="UP000679691">
    <property type="component" value="Unassembled WGS sequence"/>
</dbReference>
<gene>
    <name evidence="7" type="ORF">J5U18_07455</name>
</gene>
<feature type="transmembrane region" description="Helical" evidence="6">
    <location>
        <begin position="187"/>
        <end position="206"/>
    </location>
</feature>
<dbReference type="CDD" id="cd13128">
    <property type="entry name" value="MATE_Wzx_like"/>
    <property type="match status" value="1"/>
</dbReference>
<dbReference type="InterPro" id="IPR002797">
    <property type="entry name" value="Polysacc_synth"/>
</dbReference>
<dbReference type="PANTHER" id="PTHR30250:SF11">
    <property type="entry name" value="O-ANTIGEN TRANSPORTER-RELATED"/>
    <property type="match status" value="1"/>
</dbReference>
<evidence type="ECO:0000313" key="7">
    <source>
        <dbReference type="EMBL" id="MBP3943397.1"/>
    </source>
</evidence>
<comment type="subcellular location">
    <subcellularLocation>
        <location evidence="1">Cell membrane</location>
        <topology evidence="1">Multi-pass membrane protein</topology>
    </subcellularLocation>
</comment>